<name>A0A6N7TYH6_9BIFI</name>
<dbReference type="EMBL" id="WKKW01000009">
    <property type="protein sequence ID" value="MSD91683.1"/>
    <property type="molecule type" value="Genomic_DNA"/>
</dbReference>
<dbReference type="Proteomes" id="UP000436357">
    <property type="component" value="Unassembled WGS sequence"/>
</dbReference>
<gene>
    <name evidence="3" type="ORF">GKC41_08525</name>
</gene>
<organism evidence="3 4">
    <name type="scientific">Bifidobacterium asteroides</name>
    <dbReference type="NCBI Taxonomy" id="1684"/>
    <lineage>
        <taxon>Bacteria</taxon>
        <taxon>Bacillati</taxon>
        <taxon>Actinomycetota</taxon>
        <taxon>Actinomycetes</taxon>
        <taxon>Bifidobacteriales</taxon>
        <taxon>Bifidobacteriaceae</taxon>
        <taxon>Bifidobacterium</taxon>
    </lineage>
</organism>
<dbReference type="PANTHER" id="PTHR13696:SF99">
    <property type="entry name" value="COBYRINIC ACID AC-DIAMIDE SYNTHASE"/>
    <property type="match status" value="1"/>
</dbReference>
<proteinExistence type="predicted"/>
<dbReference type="Gene3D" id="3.40.50.300">
    <property type="entry name" value="P-loop containing nucleotide triphosphate hydrolases"/>
    <property type="match status" value="1"/>
</dbReference>
<evidence type="ECO:0000313" key="3">
    <source>
        <dbReference type="EMBL" id="MSD91683.1"/>
    </source>
</evidence>
<keyword evidence="1" id="KW-0812">Transmembrane</keyword>
<comment type="caution">
    <text evidence="3">The sequence shown here is derived from an EMBL/GenBank/DDBJ whole genome shotgun (WGS) entry which is preliminary data.</text>
</comment>
<dbReference type="AlphaFoldDB" id="A0A6N7TYH6"/>
<sequence>MLVFRKRRDRNRSKKYYNFFMKILYYIHGCEYLFYGGLMRIPIINAKGGVTKTTSAIYLALAASRNDQPVEVLDADVQGHASLWAYAAEDAGTPLPFPVAITNIVNLERLKPDDSKWTIIDAAPSGKIIDVCIRIADYIIIPTSDSPMDLQQVRAVMDIIPPEKPCAVLVTRAQRNTRAFGQTVAMLDDTEHQGAQAMPRFETVIPMRQDIKRAMGSAPSKLYEYGDAYVELKEDIARMKEGNR</sequence>
<feature type="transmembrane region" description="Helical" evidence="1">
    <location>
        <begin position="16"/>
        <end position="35"/>
    </location>
</feature>
<accession>A0A6N7TYH6</accession>
<keyword evidence="1" id="KW-1133">Transmembrane helix</keyword>
<evidence type="ECO:0000259" key="2">
    <source>
        <dbReference type="Pfam" id="PF01656"/>
    </source>
</evidence>
<feature type="domain" description="CobQ/CobB/MinD/ParA nucleotide binding" evidence="2">
    <location>
        <begin position="43"/>
        <end position="215"/>
    </location>
</feature>
<dbReference type="Pfam" id="PF01656">
    <property type="entry name" value="CbiA"/>
    <property type="match status" value="1"/>
</dbReference>
<evidence type="ECO:0000313" key="4">
    <source>
        <dbReference type="Proteomes" id="UP000436357"/>
    </source>
</evidence>
<dbReference type="CDD" id="cd02042">
    <property type="entry name" value="ParAB_family"/>
    <property type="match status" value="1"/>
</dbReference>
<dbReference type="OrthoDB" id="9804460at2"/>
<dbReference type="PIRSF" id="PIRSF009320">
    <property type="entry name" value="Nuc_binding_HP_1000"/>
    <property type="match status" value="1"/>
</dbReference>
<dbReference type="InterPro" id="IPR002586">
    <property type="entry name" value="CobQ/CobB/MinD/ParA_Nub-bd_dom"/>
</dbReference>
<dbReference type="SUPFAM" id="SSF52540">
    <property type="entry name" value="P-loop containing nucleoside triphosphate hydrolases"/>
    <property type="match status" value="1"/>
</dbReference>
<dbReference type="InterPro" id="IPR050678">
    <property type="entry name" value="DNA_Partitioning_ATPase"/>
</dbReference>
<keyword evidence="1" id="KW-0472">Membrane</keyword>
<dbReference type="InterPro" id="IPR027417">
    <property type="entry name" value="P-loop_NTPase"/>
</dbReference>
<evidence type="ECO:0000256" key="1">
    <source>
        <dbReference type="SAM" id="Phobius"/>
    </source>
</evidence>
<dbReference type="PANTHER" id="PTHR13696">
    <property type="entry name" value="P-LOOP CONTAINING NUCLEOSIDE TRIPHOSPHATE HYDROLASE"/>
    <property type="match status" value="1"/>
</dbReference>
<reference evidence="3 4" key="1">
    <citation type="submission" date="2019-11" db="EMBL/GenBank/DDBJ databases">
        <title>Draft Genome Sequence of Plant Growth-Promoting Rhizosphere-Associated Bacteria.</title>
        <authorList>
            <person name="Vasilyev I.Y."/>
            <person name="Radchenko V."/>
            <person name="Ilnitskaya E.V."/>
        </authorList>
    </citation>
    <scope>NUCLEOTIDE SEQUENCE [LARGE SCALE GENOMIC DNA]</scope>
    <source>
        <strain evidence="3 4">VRA_9sq_n</strain>
    </source>
</reference>
<protein>
    <submittedName>
        <fullName evidence="3">AAA family ATPase</fullName>
    </submittedName>
</protein>